<evidence type="ECO:0000256" key="6">
    <source>
        <dbReference type="ARBA" id="ARBA00023163"/>
    </source>
</evidence>
<feature type="compositionally biased region" description="Low complexity" evidence="8">
    <location>
        <begin position="676"/>
        <end position="695"/>
    </location>
</feature>
<keyword evidence="4" id="KW-0805">Transcription regulation</keyword>
<dbReference type="Proteomes" id="UP001295740">
    <property type="component" value="Unassembled WGS sequence"/>
</dbReference>
<dbReference type="PANTHER" id="PTHR47782:SF7">
    <property type="entry name" value="PROTEIN STB5"/>
    <property type="match status" value="1"/>
</dbReference>
<evidence type="ECO:0000313" key="11">
    <source>
        <dbReference type="Proteomes" id="UP001295740"/>
    </source>
</evidence>
<dbReference type="GO" id="GO:0008270">
    <property type="term" value="F:zinc ion binding"/>
    <property type="evidence" value="ECO:0007669"/>
    <property type="project" value="InterPro"/>
</dbReference>
<name>A0AAI8VT76_9PEZI</name>
<dbReference type="PROSITE" id="PS50048">
    <property type="entry name" value="ZN2_CY6_FUNGAL_2"/>
    <property type="match status" value="1"/>
</dbReference>
<gene>
    <name evidence="10" type="ORF">KHLLAP_LOCUS11082</name>
</gene>
<feature type="domain" description="Zn(2)-C6 fungal-type" evidence="9">
    <location>
        <begin position="37"/>
        <end position="67"/>
    </location>
</feature>
<keyword evidence="11" id="KW-1185">Reference proteome</keyword>
<feature type="compositionally biased region" description="Pro residues" evidence="8">
    <location>
        <begin position="1"/>
        <end position="10"/>
    </location>
</feature>
<keyword evidence="3" id="KW-0862">Zinc</keyword>
<dbReference type="GO" id="GO:0045944">
    <property type="term" value="P:positive regulation of transcription by RNA polymerase II"/>
    <property type="evidence" value="ECO:0007669"/>
    <property type="project" value="TreeGrafter"/>
</dbReference>
<dbReference type="InterPro" id="IPR036864">
    <property type="entry name" value="Zn2-C6_fun-type_DNA-bd_sf"/>
</dbReference>
<dbReference type="SMART" id="SM00906">
    <property type="entry name" value="Fungal_trans"/>
    <property type="match status" value="1"/>
</dbReference>
<dbReference type="PANTHER" id="PTHR47782">
    <property type="entry name" value="ZN(II)2CYS6 TRANSCRIPTION FACTOR (EUROFUNG)-RELATED"/>
    <property type="match status" value="1"/>
</dbReference>
<evidence type="ECO:0000256" key="3">
    <source>
        <dbReference type="ARBA" id="ARBA00022833"/>
    </source>
</evidence>
<dbReference type="InterPro" id="IPR001138">
    <property type="entry name" value="Zn2Cys6_DnaBD"/>
</dbReference>
<reference evidence="10" key="1">
    <citation type="submission" date="2023-10" db="EMBL/GenBank/DDBJ databases">
        <authorList>
            <person name="Hackl T."/>
        </authorList>
    </citation>
    <scope>NUCLEOTIDE SEQUENCE</scope>
</reference>
<protein>
    <submittedName>
        <fullName evidence="10">Uu.00g062390.m01.CDS01</fullName>
    </submittedName>
</protein>
<evidence type="ECO:0000256" key="8">
    <source>
        <dbReference type="SAM" id="MobiDB-lite"/>
    </source>
</evidence>
<evidence type="ECO:0000256" key="2">
    <source>
        <dbReference type="ARBA" id="ARBA00022723"/>
    </source>
</evidence>
<dbReference type="GO" id="GO:0006351">
    <property type="term" value="P:DNA-templated transcription"/>
    <property type="evidence" value="ECO:0007669"/>
    <property type="project" value="InterPro"/>
</dbReference>
<feature type="region of interest" description="Disordered" evidence="8">
    <location>
        <begin position="117"/>
        <end position="196"/>
    </location>
</feature>
<evidence type="ECO:0000259" key="9">
    <source>
        <dbReference type="PROSITE" id="PS50048"/>
    </source>
</evidence>
<dbReference type="SUPFAM" id="SSF57701">
    <property type="entry name" value="Zn2/Cys6 DNA-binding domain"/>
    <property type="match status" value="1"/>
</dbReference>
<feature type="region of interest" description="Disordered" evidence="8">
    <location>
        <begin position="1"/>
        <end position="32"/>
    </location>
</feature>
<dbReference type="Gene3D" id="4.10.240.10">
    <property type="entry name" value="Zn(2)-C6 fungal-type DNA-binding domain"/>
    <property type="match status" value="1"/>
</dbReference>
<organism evidence="10 11">
    <name type="scientific">Anthostomella pinea</name>
    <dbReference type="NCBI Taxonomy" id="933095"/>
    <lineage>
        <taxon>Eukaryota</taxon>
        <taxon>Fungi</taxon>
        <taxon>Dikarya</taxon>
        <taxon>Ascomycota</taxon>
        <taxon>Pezizomycotina</taxon>
        <taxon>Sordariomycetes</taxon>
        <taxon>Xylariomycetidae</taxon>
        <taxon>Xylariales</taxon>
        <taxon>Xylariaceae</taxon>
        <taxon>Anthostomella</taxon>
    </lineage>
</organism>
<dbReference type="GO" id="GO:0005634">
    <property type="term" value="C:nucleus"/>
    <property type="evidence" value="ECO:0007669"/>
    <property type="project" value="UniProtKB-SubCell"/>
</dbReference>
<dbReference type="CDD" id="cd12148">
    <property type="entry name" value="fungal_TF_MHR"/>
    <property type="match status" value="1"/>
</dbReference>
<proteinExistence type="predicted"/>
<dbReference type="InterPro" id="IPR052202">
    <property type="entry name" value="Yeast_MetPath_Reg"/>
</dbReference>
<keyword evidence="6" id="KW-0804">Transcription</keyword>
<dbReference type="AlphaFoldDB" id="A0AAI8VT76"/>
<dbReference type="InterPro" id="IPR007219">
    <property type="entry name" value="XnlR_reg_dom"/>
</dbReference>
<feature type="region of interest" description="Disordered" evidence="8">
    <location>
        <begin position="676"/>
        <end position="699"/>
    </location>
</feature>
<comment type="subcellular location">
    <subcellularLocation>
        <location evidence="1">Nucleus</location>
    </subcellularLocation>
</comment>
<evidence type="ECO:0000313" key="10">
    <source>
        <dbReference type="EMBL" id="CAJ2510614.1"/>
    </source>
</evidence>
<dbReference type="GO" id="GO:0043565">
    <property type="term" value="F:sequence-specific DNA binding"/>
    <property type="evidence" value="ECO:0007669"/>
    <property type="project" value="TreeGrafter"/>
</dbReference>
<keyword evidence="7" id="KW-0539">Nucleus</keyword>
<evidence type="ECO:0000256" key="4">
    <source>
        <dbReference type="ARBA" id="ARBA00023015"/>
    </source>
</evidence>
<feature type="compositionally biased region" description="Polar residues" evidence="8">
    <location>
        <begin position="117"/>
        <end position="134"/>
    </location>
</feature>
<dbReference type="GO" id="GO:0000981">
    <property type="term" value="F:DNA-binding transcription factor activity, RNA polymerase II-specific"/>
    <property type="evidence" value="ECO:0007669"/>
    <property type="project" value="InterPro"/>
</dbReference>
<comment type="caution">
    <text evidence="10">The sequence shown here is derived from an EMBL/GenBank/DDBJ whole genome shotgun (WGS) entry which is preliminary data.</text>
</comment>
<feature type="compositionally biased region" description="Low complexity" evidence="8">
    <location>
        <begin position="175"/>
        <end position="186"/>
    </location>
</feature>
<dbReference type="SMART" id="SM00066">
    <property type="entry name" value="GAL4"/>
    <property type="match status" value="1"/>
</dbReference>
<dbReference type="Pfam" id="PF00172">
    <property type="entry name" value="Zn_clus"/>
    <property type="match status" value="1"/>
</dbReference>
<dbReference type="EMBL" id="CAUWAG010000018">
    <property type="protein sequence ID" value="CAJ2510614.1"/>
    <property type="molecule type" value="Genomic_DNA"/>
</dbReference>
<dbReference type="CDD" id="cd00067">
    <property type="entry name" value="GAL4"/>
    <property type="match status" value="1"/>
</dbReference>
<evidence type="ECO:0000256" key="7">
    <source>
        <dbReference type="ARBA" id="ARBA00023242"/>
    </source>
</evidence>
<sequence length="720" mass="78844">MPPTTAPPTPSGSASLAADSRGEKSLQPTAKAKPVPACDRCRSFKKKCSRTFPVCSLCASAGQECSFSTPASSTAAQTHHLRARVEWLSNYINQTLPEGLINIEAIETGTDLTELLQDSSPLTHGDQNATSPASALSRGQDAPSLLNSQSMADHTSAEANADNRSVSSRSHHSAHASVVAAATTPTPAEPPGERPADIQSVTLAADVITPARLPPDAAARRFVDAYFRNVNRAYPFVDRSKVLDDLEVFGDFARRRRDADSTLLYLVMAIGCTTLQRAGQIPSGTTSKFEVGYSDIIQECLCRESIESIQILVLLALYSLFDPAGASAWSIVGIVSRQAMLLGLSRRASDDKTLSATEVELRHRLFWSIYVLDRMMATSLGLPVALTDENMDVPLPGLTIDEFASPDRAHFAMILQTSRHVIQLRQMEGRILQQVLFRKQSDVSSITHADRRQIVQDIRGEVENWYSNGCLVSPMEPDNVPIHNSITWLSARYYYLLLLLYYPSHFNSFGPVISRAELLRFAQKHLQSTSALFQQRQLPLNRVTLSRLFPVGLVLMHGFITSAADCSPFPARDEMAVLVNILEAFSEGWRHAHEAAQIFRQFLAAIGAVSNYGPLHFSQSSSYGQMGSSKDTYQTVLRPHMTSLLSLMQDVLGKASCYRFLEIADERDLAGYGLQSSMSQQPLSSPLGPSRSSMPNPAGVAGNEDTVMSYGWGPLELDFL</sequence>
<evidence type="ECO:0000256" key="1">
    <source>
        <dbReference type="ARBA" id="ARBA00004123"/>
    </source>
</evidence>
<dbReference type="PROSITE" id="PS00463">
    <property type="entry name" value="ZN2_CY6_FUNGAL_1"/>
    <property type="match status" value="1"/>
</dbReference>
<accession>A0AAI8VT76</accession>
<evidence type="ECO:0000256" key="5">
    <source>
        <dbReference type="ARBA" id="ARBA00023125"/>
    </source>
</evidence>
<dbReference type="Pfam" id="PF04082">
    <property type="entry name" value="Fungal_trans"/>
    <property type="match status" value="1"/>
</dbReference>
<keyword evidence="5" id="KW-0238">DNA-binding</keyword>
<keyword evidence="2" id="KW-0479">Metal-binding</keyword>